<name>A0A8S5LSC1_9CAUD</name>
<accession>A0A8S5LSC1</accession>
<sequence length="65" mass="7746">MDDDKTSFKVQKTAYYNEKGLFIEEYQIFMNGRDSIMCPREDFETLYKIMGIALNDRKEAEHGNR</sequence>
<organism evidence="1">
    <name type="scientific">Siphoviridae sp. ctH8e11</name>
    <dbReference type="NCBI Taxonomy" id="2827567"/>
    <lineage>
        <taxon>Viruses</taxon>
        <taxon>Duplodnaviria</taxon>
        <taxon>Heunggongvirae</taxon>
        <taxon>Uroviricota</taxon>
        <taxon>Caudoviricetes</taxon>
    </lineage>
</organism>
<evidence type="ECO:0000313" key="1">
    <source>
        <dbReference type="EMBL" id="DAD72760.1"/>
    </source>
</evidence>
<protein>
    <submittedName>
        <fullName evidence="1">Uncharacterized protein</fullName>
    </submittedName>
</protein>
<reference evidence="1" key="1">
    <citation type="journal article" date="2021" name="Proc. Natl. Acad. Sci. U.S.A.">
        <title>A Catalog of Tens of Thousands of Viruses from Human Metagenomes Reveals Hidden Associations with Chronic Diseases.</title>
        <authorList>
            <person name="Tisza M.J."/>
            <person name="Buck C.B."/>
        </authorList>
    </citation>
    <scope>NUCLEOTIDE SEQUENCE</scope>
    <source>
        <strain evidence="1">CtH8e11</strain>
    </source>
</reference>
<proteinExistence type="predicted"/>
<dbReference type="EMBL" id="BK015905">
    <property type="protein sequence ID" value="DAD72760.1"/>
    <property type="molecule type" value="Genomic_DNA"/>
</dbReference>